<evidence type="ECO:0000259" key="4">
    <source>
        <dbReference type="PROSITE" id="PS50949"/>
    </source>
</evidence>
<name>A0A1U7D7J5_9RHOB</name>
<accession>A0A1U7D7J5</accession>
<evidence type="ECO:0000313" key="6">
    <source>
        <dbReference type="Proteomes" id="UP000186559"/>
    </source>
</evidence>
<dbReference type="STRING" id="1229727.Ga0080559_TMP3351"/>
<dbReference type="InterPro" id="IPR000524">
    <property type="entry name" value="Tscrpt_reg_HTH_GntR"/>
</dbReference>
<keyword evidence="1" id="KW-0805">Transcription regulation</keyword>
<gene>
    <name evidence="5" type="ORF">Ga0080559_TMP3351</name>
</gene>
<dbReference type="Proteomes" id="UP000186559">
    <property type="component" value="Chromosome"/>
</dbReference>
<dbReference type="InterPro" id="IPR011711">
    <property type="entry name" value="GntR_C"/>
</dbReference>
<evidence type="ECO:0000256" key="1">
    <source>
        <dbReference type="ARBA" id="ARBA00023015"/>
    </source>
</evidence>
<dbReference type="InterPro" id="IPR036390">
    <property type="entry name" value="WH_DNA-bd_sf"/>
</dbReference>
<dbReference type="KEGG" id="tpro:Ga0080559_TMP3351"/>
<reference evidence="5 6" key="1">
    <citation type="submission" date="2016-03" db="EMBL/GenBank/DDBJ databases">
        <title>Deep-sea bacteria in the southern Pacific.</title>
        <authorList>
            <person name="Tang K."/>
        </authorList>
    </citation>
    <scope>NUCLEOTIDE SEQUENCE [LARGE SCALE GENOMIC DNA]</scope>
    <source>
        <strain evidence="5 6">JLT2016</strain>
    </source>
</reference>
<dbReference type="InterPro" id="IPR008920">
    <property type="entry name" value="TF_FadR/GntR_C"/>
</dbReference>
<dbReference type="Pfam" id="PF00392">
    <property type="entry name" value="GntR"/>
    <property type="match status" value="1"/>
</dbReference>
<dbReference type="Pfam" id="PF07729">
    <property type="entry name" value="FCD"/>
    <property type="match status" value="1"/>
</dbReference>
<dbReference type="PANTHER" id="PTHR43537:SF24">
    <property type="entry name" value="GLUCONATE OPERON TRANSCRIPTIONAL REPRESSOR"/>
    <property type="match status" value="1"/>
</dbReference>
<dbReference type="GO" id="GO:0003700">
    <property type="term" value="F:DNA-binding transcription factor activity"/>
    <property type="evidence" value="ECO:0007669"/>
    <property type="project" value="InterPro"/>
</dbReference>
<dbReference type="CDD" id="cd07377">
    <property type="entry name" value="WHTH_GntR"/>
    <property type="match status" value="1"/>
</dbReference>
<dbReference type="SMART" id="SM00895">
    <property type="entry name" value="FCD"/>
    <property type="match status" value="1"/>
</dbReference>
<dbReference type="InterPro" id="IPR036388">
    <property type="entry name" value="WH-like_DNA-bd_sf"/>
</dbReference>
<sequence length="225" mass="24584">MIGHKIVGSGDQRERKVLSARERAYDGIRASILKGAFTPGGFIEEAMACELTGVSRTPVREALNRLAAEGYLELHPRRGAMVLPLSADELRDLHEVRLMVEVHAAQKICAEARPLPPELTELCDLHEATPASDLLGCVEINRLFHQALVAAAGNTVLVKVFDGLQAPLSRVAMLSLQQGIGKTDVIEEEHREMIDALAAHDEARAVAIIRRHLDLMPRLLSSLSV</sequence>
<dbReference type="Gene3D" id="1.10.10.10">
    <property type="entry name" value="Winged helix-like DNA-binding domain superfamily/Winged helix DNA-binding domain"/>
    <property type="match status" value="1"/>
</dbReference>
<dbReference type="SMART" id="SM00345">
    <property type="entry name" value="HTH_GNTR"/>
    <property type="match status" value="1"/>
</dbReference>
<feature type="domain" description="HTH gntR-type" evidence="4">
    <location>
        <begin position="18"/>
        <end position="85"/>
    </location>
</feature>
<evidence type="ECO:0000256" key="2">
    <source>
        <dbReference type="ARBA" id="ARBA00023125"/>
    </source>
</evidence>
<dbReference type="PANTHER" id="PTHR43537">
    <property type="entry name" value="TRANSCRIPTIONAL REGULATOR, GNTR FAMILY"/>
    <property type="match status" value="1"/>
</dbReference>
<dbReference type="AlphaFoldDB" id="A0A1U7D7J5"/>
<dbReference type="EMBL" id="CP014796">
    <property type="protein sequence ID" value="APX24147.1"/>
    <property type="molecule type" value="Genomic_DNA"/>
</dbReference>
<keyword evidence="6" id="KW-1185">Reference proteome</keyword>
<dbReference type="SUPFAM" id="SSF46785">
    <property type="entry name" value="Winged helix' DNA-binding domain"/>
    <property type="match status" value="1"/>
</dbReference>
<dbReference type="Gene3D" id="1.20.120.530">
    <property type="entry name" value="GntR ligand-binding domain-like"/>
    <property type="match status" value="1"/>
</dbReference>
<proteinExistence type="predicted"/>
<evidence type="ECO:0000313" key="5">
    <source>
        <dbReference type="EMBL" id="APX24147.1"/>
    </source>
</evidence>
<protein>
    <submittedName>
        <fullName evidence="5">Transcriptional regulator</fullName>
    </submittedName>
</protein>
<organism evidence="5 6">
    <name type="scientific">Salipiger profundus</name>
    <dbReference type="NCBI Taxonomy" id="1229727"/>
    <lineage>
        <taxon>Bacteria</taxon>
        <taxon>Pseudomonadati</taxon>
        <taxon>Pseudomonadota</taxon>
        <taxon>Alphaproteobacteria</taxon>
        <taxon>Rhodobacterales</taxon>
        <taxon>Roseobacteraceae</taxon>
        <taxon>Salipiger</taxon>
    </lineage>
</organism>
<dbReference type="OrthoDB" id="8638122at2"/>
<dbReference type="PROSITE" id="PS50949">
    <property type="entry name" value="HTH_GNTR"/>
    <property type="match status" value="1"/>
</dbReference>
<dbReference type="SUPFAM" id="SSF48008">
    <property type="entry name" value="GntR ligand-binding domain-like"/>
    <property type="match status" value="1"/>
</dbReference>
<dbReference type="RefSeq" id="WP_076624088.1">
    <property type="nucleotide sequence ID" value="NZ_BMEW01000001.1"/>
</dbReference>
<dbReference type="GO" id="GO:0003677">
    <property type="term" value="F:DNA binding"/>
    <property type="evidence" value="ECO:0007669"/>
    <property type="project" value="UniProtKB-KW"/>
</dbReference>
<keyword evidence="2" id="KW-0238">DNA-binding</keyword>
<keyword evidence="3" id="KW-0804">Transcription</keyword>
<evidence type="ECO:0000256" key="3">
    <source>
        <dbReference type="ARBA" id="ARBA00023163"/>
    </source>
</evidence>